<name>A0A8S5NXV0_9CAUD</name>
<evidence type="ECO:0000313" key="2">
    <source>
        <dbReference type="EMBL" id="DAD99239.1"/>
    </source>
</evidence>
<organism evidence="2">
    <name type="scientific">Myoviridae sp. ctj994</name>
    <dbReference type="NCBI Taxonomy" id="2825160"/>
    <lineage>
        <taxon>Viruses</taxon>
        <taxon>Duplodnaviria</taxon>
        <taxon>Heunggongvirae</taxon>
        <taxon>Uroviricota</taxon>
        <taxon>Caudoviricetes</taxon>
    </lineage>
</organism>
<feature type="compositionally biased region" description="Basic and acidic residues" evidence="1">
    <location>
        <begin position="65"/>
        <end position="79"/>
    </location>
</feature>
<dbReference type="EMBL" id="BK015278">
    <property type="protein sequence ID" value="DAD99239.1"/>
    <property type="molecule type" value="Genomic_DNA"/>
</dbReference>
<protein>
    <submittedName>
        <fullName evidence="2">Uncharacterized protein</fullName>
    </submittedName>
</protein>
<proteinExistence type="predicted"/>
<accession>A0A8S5NXV0</accession>
<evidence type="ECO:0000256" key="1">
    <source>
        <dbReference type="SAM" id="MobiDB-lite"/>
    </source>
</evidence>
<feature type="region of interest" description="Disordered" evidence="1">
    <location>
        <begin position="60"/>
        <end position="123"/>
    </location>
</feature>
<reference evidence="2" key="1">
    <citation type="journal article" date="2021" name="Proc. Natl. Acad. Sci. U.S.A.">
        <title>A Catalog of Tens of Thousands of Viruses from Human Metagenomes Reveals Hidden Associations with Chronic Diseases.</title>
        <authorList>
            <person name="Tisza M.J."/>
            <person name="Buck C.B."/>
        </authorList>
    </citation>
    <scope>NUCLEOTIDE SEQUENCE</scope>
    <source>
        <strain evidence="2">Ctj994</strain>
    </source>
</reference>
<sequence length="123" mass="13491">MPKQQFKSQADICKKSLDILHKAIEMDTGNAEEYQAGIAYTEGVMKASNAIVKAFDVVEPPKTATPKDKTEDVAKEEKPKRTRKTKTAKEPAPVDSKPATDETQSVVESSVEENADLFAMFGD</sequence>